<feature type="transmembrane region" description="Helical" evidence="1">
    <location>
        <begin position="54"/>
        <end position="74"/>
    </location>
</feature>
<dbReference type="PANTHER" id="PTHR35043">
    <property type="entry name" value="TRANSCRIPTION FACTOR DOMAIN-CONTAINING PROTEIN"/>
    <property type="match status" value="1"/>
</dbReference>
<gene>
    <name evidence="2" type="ORF">D6D13_08742</name>
</gene>
<sequence length="465" mass="53363">MPLHIWDPEDFIMTLKLLSSMYFVLEPTCYLSCYFNDSNRTELMGWTPESSGRGTLTLLTSCLATTMLCTWIVIHPRIDKRKGRRLLHKLVLWLKIIIAPELIAVEAAQEWTQARRVVRESSKFTNGELGLVQAFYIGMFGLQHRTSQGTRILWPNQFVWLLEQGLLDWRNHEEWGLSSEVIQDKGNSDTTGKLFAASQVAWFVAQSIMRVAHDLPLAPLEAMTLSYVPLFVVTYSYWWTKPRDIETPSEIYLPKMTPEQAIVFHSLALDKQFDDEGTTEQNSVWTIWALTPRLFEKEASDTLAAKEEKHFSHTSSSGREILLSPSPGYARLKPIEFNEEQETVLAHWDPELYRSRLLFPLCCLAGASFPALHLISWNATFPTLLETWLWRTSSIASMTSMLLFMQFEKIVVRWCDPLTIAKIFLPSIYIVTRVILLGGTFAALRAMDSAVYDTYTASAYWLHVI</sequence>
<feature type="transmembrane region" description="Helical" evidence="1">
    <location>
        <begin position="419"/>
        <end position="444"/>
    </location>
</feature>
<name>A0A4S9C5B1_AURPU</name>
<proteinExistence type="predicted"/>
<keyword evidence="1" id="KW-1133">Transmembrane helix</keyword>
<dbReference type="AlphaFoldDB" id="A0A4S9C5B1"/>
<keyword evidence="1" id="KW-0812">Transmembrane</keyword>
<reference evidence="2" key="1">
    <citation type="submission" date="2018-10" db="EMBL/GenBank/DDBJ databases">
        <title>Fifty Aureobasidium pullulans genomes reveal a recombining polyextremotolerant generalist.</title>
        <authorList>
            <person name="Gostincar C."/>
            <person name="Turk M."/>
            <person name="Zajc J."/>
            <person name="Gunde-Cimerman N."/>
        </authorList>
    </citation>
    <scope>NUCLEOTIDE SEQUENCE [LARGE SCALE GENOMIC DNA]</scope>
    <source>
        <strain evidence="2">EXF-10085</strain>
    </source>
</reference>
<feature type="transmembrane region" description="Helical" evidence="1">
    <location>
        <begin position="388"/>
        <end position="407"/>
    </location>
</feature>
<protein>
    <submittedName>
        <fullName evidence="2">Uncharacterized protein</fullName>
    </submittedName>
</protein>
<feature type="transmembrane region" description="Helical" evidence="1">
    <location>
        <begin position="357"/>
        <end position="376"/>
    </location>
</feature>
<dbReference type="EMBL" id="QZAS01000045">
    <property type="protein sequence ID" value="THX01762.1"/>
    <property type="molecule type" value="Genomic_DNA"/>
</dbReference>
<organism evidence="2">
    <name type="scientific">Aureobasidium pullulans</name>
    <name type="common">Black yeast</name>
    <name type="synonym">Pullularia pullulans</name>
    <dbReference type="NCBI Taxonomy" id="5580"/>
    <lineage>
        <taxon>Eukaryota</taxon>
        <taxon>Fungi</taxon>
        <taxon>Dikarya</taxon>
        <taxon>Ascomycota</taxon>
        <taxon>Pezizomycotina</taxon>
        <taxon>Dothideomycetes</taxon>
        <taxon>Dothideomycetidae</taxon>
        <taxon>Dothideales</taxon>
        <taxon>Saccotheciaceae</taxon>
        <taxon>Aureobasidium</taxon>
    </lineage>
</organism>
<accession>A0A4S9C5B1</accession>
<keyword evidence="1" id="KW-0472">Membrane</keyword>
<dbReference type="PANTHER" id="PTHR35043:SF7">
    <property type="entry name" value="TRANSCRIPTION FACTOR DOMAIN-CONTAINING PROTEIN"/>
    <property type="match status" value="1"/>
</dbReference>
<evidence type="ECO:0000256" key="1">
    <source>
        <dbReference type="SAM" id="Phobius"/>
    </source>
</evidence>
<comment type="caution">
    <text evidence="2">The sequence shown here is derived from an EMBL/GenBank/DDBJ whole genome shotgun (WGS) entry which is preliminary data.</text>
</comment>
<evidence type="ECO:0000313" key="2">
    <source>
        <dbReference type="EMBL" id="THX01762.1"/>
    </source>
</evidence>